<dbReference type="RefSeq" id="WP_012953436.1">
    <property type="nucleotide sequence ID" value="NC_013771.1"/>
</dbReference>
<reference evidence="9 10" key="1">
    <citation type="journal article" date="2010" name="Nature">
        <title>Metabolic streamlining in an open-ocean nitrogen-fixing cyanobacterium.</title>
        <authorList>
            <person name="Tripp H.J."/>
            <person name="Bench S.R."/>
            <person name="Turk K.A."/>
            <person name="Foster R.A."/>
            <person name="Desany B.A."/>
            <person name="Niazi F."/>
            <person name="Affourtit J.P."/>
            <person name="Zehr J.P."/>
        </authorList>
    </citation>
    <scope>NUCLEOTIDE SEQUENCE [LARGE SCALE GENOMIC DNA]</scope>
    <source>
        <strain evidence="10">ALOHA</strain>
    </source>
</reference>
<comment type="similarity">
    <text evidence="2">Belongs to the UPF0754 family.</text>
</comment>
<comment type="subcellular location">
    <subcellularLocation>
        <location evidence="1">Cell inner membrane</location>
    </subcellularLocation>
</comment>
<dbReference type="KEGG" id="cyu:UCYN_00130"/>
<dbReference type="GO" id="GO:0005886">
    <property type="term" value="C:plasma membrane"/>
    <property type="evidence" value="ECO:0007669"/>
    <property type="project" value="UniProtKB-SubCell"/>
</dbReference>
<evidence type="ECO:0000256" key="5">
    <source>
        <dbReference type="ARBA" id="ARBA00022692"/>
    </source>
</evidence>
<dbReference type="STRING" id="1453429.UCYN_00130"/>
<keyword evidence="6 8" id="KW-1133">Transmembrane helix</keyword>
<dbReference type="HOGENOM" id="CLU_042384_0_0_3"/>
<dbReference type="AlphaFoldDB" id="D3EMS1"/>
<evidence type="ECO:0000256" key="6">
    <source>
        <dbReference type="ARBA" id="ARBA00022989"/>
    </source>
</evidence>
<dbReference type="OrthoDB" id="9787430at2"/>
<dbReference type="Proteomes" id="UP000001405">
    <property type="component" value="Chromosome"/>
</dbReference>
<sequence length="417" mass="47806">MILFDTSSLDLFTISSIVVPPLAGTVIGYFTNDIAIKMLFRPYKAIYIGKFRLPFTPGLIPRNQKRLAKKVSDTIMGSLLTPEELQKLVGRLLKAERAKIAILWLLNLAIQQMREDKQQKTAKILSEILKNLFNESLPRLLELLEQRQDLLEDQINQIFDKIILDFQFSDNQSQQFADWLLGKVASPNTLREKLIEFLSEKNIQTIDEGIKEKTSGSYWFIANFFGVSDTLLKLKNFCLEEKEVANARLEELLLSLEIRNRLKEWLNNFSLRNLPTSTIKELRKTNRETIQIYIKKSGTRFIQDFGTTVNWEQLSILIINRIQNSTMLNTSLETVSQELALILEKYLEKNLGTIVLQTIPIMSIDQIIIDRIKATSSKNLEIAVQGIIQNELQAIVNLGGVLGFIVGVFQTFIILLR</sequence>
<dbReference type="PIRSF" id="PIRSF032178">
    <property type="entry name" value="UCP032178"/>
    <property type="match status" value="1"/>
</dbReference>
<evidence type="ECO:0000256" key="7">
    <source>
        <dbReference type="ARBA" id="ARBA00023136"/>
    </source>
</evidence>
<evidence type="ECO:0000313" key="9">
    <source>
        <dbReference type="EMBL" id="ADB94771.1"/>
    </source>
</evidence>
<dbReference type="EMBL" id="CP001842">
    <property type="protein sequence ID" value="ADB94771.1"/>
    <property type="molecule type" value="Genomic_DNA"/>
</dbReference>
<accession>D3EMS1</accession>
<evidence type="ECO:0000256" key="8">
    <source>
        <dbReference type="SAM" id="Phobius"/>
    </source>
</evidence>
<dbReference type="PANTHER" id="PTHR35791">
    <property type="entry name" value="UPF0754 MEMBRANE PROTEIN YHEB"/>
    <property type="match status" value="1"/>
</dbReference>
<gene>
    <name evidence="9" type="ordered locus">UCYN_00130</name>
</gene>
<dbReference type="Pfam" id="PF04286">
    <property type="entry name" value="DUF445"/>
    <property type="match status" value="1"/>
</dbReference>
<feature type="transmembrane region" description="Helical" evidence="8">
    <location>
        <begin position="394"/>
        <end position="416"/>
    </location>
</feature>
<name>D3EMS1_ATETH</name>
<dbReference type="InterPro" id="IPR007383">
    <property type="entry name" value="DUF445"/>
</dbReference>
<proteinExistence type="inferred from homology"/>
<keyword evidence="4" id="KW-0997">Cell inner membrane</keyword>
<dbReference type="InterPro" id="IPR016991">
    <property type="entry name" value="UCP032178"/>
</dbReference>
<keyword evidence="5 8" id="KW-0812">Transmembrane</keyword>
<organism evidence="10">
    <name type="scientific">Atelocyanobacterium thalassa (isolate ALOHA)</name>
    <dbReference type="NCBI Taxonomy" id="1453429"/>
    <lineage>
        <taxon>Bacteria</taxon>
        <taxon>Bacillati</taxon>
        <taxon>Cyanobacteriota</taxon>
        <taxon>Cyanophyceae</taxon>
        <taxon>Oscillatoriophycideae</taxon>
        <taxon>Chroococcales</taxon>
        <taxon>Aphanothecaceae</taxon>
        <taxon>Candidatus Atelocyanobacterium</taxon>
        <taxon>Candidatus Atelocyanobacterium thalassae</taxon>
    </lineage>
</organism>
<evidence type="ECO:0000256" key="2">
    <source>
        <dbReference type="ARBA" id="ARBA00008053"/>
    </source>
</evidence>
<dbReference type="PATRIC" id="fig|713887.8.peg.5"/>
<evidence type="ECO:0000256" key="4">
    <source>
        <dbReference type="ARBA" id="ARBA00022519"/>
    </source>
</evidence>
<dbReference type="PANTHER" id="PTHR35791:SF1">
    <property type="entry name" value="UPF0754 MEMBRANE PROTEIN YHEB"/>
    <property type="match status" value="1"/>
</dbReference>
<keyword evidence="3" id="KW-1003">Cell membrane</keyword>
<protein>
    <submittedName>
        <fullName evidence="9">Uncharacterized conserved protein</fullName>
    </submittedName>
</protein>
<evidence type="ECO:0000313" key="10">
    <source>
        <dbReference type="Proteomes" id="UP000001405"/>
    </source>
</evidence>
<keyword evidence="10" id="KW-1185">Reference proteome</keyword>
<keyword evidence="7 8" id="KW-0472">Membrane</keyword>
<evidence type="ECO:0000256" key="3">
    <source>
        <dbReference type="ARBA" id="ARBA00022475"/>
    </source>
</evidence>
<evidence type="ECO:0000256" key="1">
    <source>
        <dbReference type="ARBA" id="ARBA00004533"/>
    </source>
</evidence>